<evidence type="ECO:0000313" key="2">
    <source>
        <dbReference type="Proteomes" id="UP000479710"/>
    </source>
</evidence>
<organism evidence="1 2">
    <name type="scientific">Oryza meyeriana var. granulata</name>
    <dbReference type="NCBI Taxonomy" id="110450"/>
    <lineage>
        <taxon>Eukaryota</taxon>
        <taxon>Viridiplantae</taxon>
        <taxon>Streptophyta</taxon>
        <taxon>Embryophyta</taxon>
        <taxon>Tracheophyta</taxon>
        <taxon>Spermatophyta</taxon>
        <taxon>Magnoliopsida</taxon>
        <taxon>Liliopsida</taxon>
        <taxon>Poales</taxon>
        <taxon>Poaceae</taxon>
        <taxon>BOP clade</taxon>
        <taxon>Oryzoideae</taxon>
        <taxon>Oryzeae</taxon>
        <taxon>Oryzinae</taxon>
        <taxon>Oryza</taxon>
        <taxon>Oryza meyeriana</taxon>
    </lineage>
</organism>
<reference evidence="1 2" key="1">
    <citation type="submission" date="2019-11" db="EMBL/GenBank/DDBJ databases">
        <title>Whole genome sequence of Oryza granulata.</title>
        <authorList>
            <person name="Li W."/>
        </authorList>
    </citation>
    <scope>NUCLEOTIDE SEQUENCE [LARGE SCALE GENOMIC DNA]</scope>
    <source>
        <strain evidence="2">cv. Menghai</strain>
        <tissue evidence="1">Leaf</tissue>
    </source>
</reference>
<comment type="caution">
    <text evidence="1">The sequence shown here is derived from an EMBL/GenBank/DDBJ whole genome shotgun (WGS) entry which is preliminary data.</text>
</comment>
<evidence type="ECO:0000313" key="1">
    <source>
        <dbReference type="EMBL" id="KAF0896628.1"/>
    </source>
</evidence>
<keyword evidence="2" id="KW-1185">Reference proteome</keyword>
<proteinExistence type="predicted"/>
<dbReference type="Proteomes" id="UP000479710">
    <property type="component" value="Unassembled WGS sequence"/>
</dbReference>
<name>A0A6G1C828_9ORYZ</name>
<dbReference type="AlphaFoldDB" id="A0A6G1C828"/>
<accession>A0A6G1C828</accession>
<gene>
    <name evidence="1" type="ORF">E2562_026743</name>
</gene>
<dbReference type="EMBL" id="SPHZ02000010">
    <property type="protein sequence ID" value="KAF0896628.1"/>
    <property type="molecule type" value="Genomic_DNA"/>
</dbReference>
<sequence>MGHNGHGDGDRAATAASAQVRSNSCLLRLAVPSIVLLWRFLFGWKLQVANLPFLAARIWFRFIRSLHLGIWGMTVQQLPAADADVSRFGCAAADQLHCSMAASAVFIFKMVS</sequence>
<protein>
    <submittedName>
        <fullName evidence="1">Uncharacterized protein</fullName>
    </submittedName>
</protein>